<dbReference type="AlphaFoldDB" id="A0A420NA99"/>
<sequence length="36" mass="3936">MSANSGVADRGDFVDSDDEFEVEEVSEDPQRYLGGL</sequence>
<name>A0A420NA99_FUSOX</name>
<feature type="region of interest" description="Disordered" evidence="1">
    <location>
        <begin position="1"/>
        <end position="36"/>
    </location>
</feature>
<reference evidence="2 3" key="1">
    <citation type="journal article" date="2018" name="Sci. Rep.">
        <title>Characterisation of pathogen-specific regions and novel effector candidates in Fusarium oxysporum f. sp. cepae.</title>
        <authorList>
            <person name="Armitage A.D."/>
            <person name="Taylor A."/>
            <person name="Sobczyk M.K."/>
            <person name="Baxter L."/>
            <person name="Greenfield B.P."/>
            <person name="Bates H.J."/>
            <person name="Wilson F."/>
            <person name="Jackson A.C."/>
            <person name="Ott S."/>
            <person name="Harrison R.J."/>
            <person name="Clarkson J.P."/>
        </authorList>
    </citation>
    <scope>NUCLEOTIDE SEQUENCE [LARGE SCALE GENOMIC DNA]</scope>
    <source>
        <strain evidence="2 3">Fo_A13</strain>
    </source>
</reference>
<evidence type="ECO:0000256" key="1">
    <source>
        <dbReference type="SAM" id="MobiDB-lite"/>
    </source>
</evidence>
<comment type="caution">
    <text evidence="2">The sequence shown here is derived from an EMBL/GenBank/DDBJ whole genome shotgun (WGS) entry which is preliminary data.</text>
</comment>
<accession>A0A420NA99</accession>
<feature type="compositionally biased region" description="Acidic residues" evidence="1">
    <location>
        <begin position="14"/>
        <end position="27"/>
    </location>
</feature>
<evidence type="ECO:0000313" key="2">
    <source>
        <dbReference type="EMBL" id="RKK77189.1"/>
    </source>
</evidence>
<evidence type="ECO:0000313" key="3">
    <source>
        <dbReference type="Proteomes" id="UP000285084"/>
    </source>
</evidence>
<gene>
    <name evidence="2" type="ORF">BFJ69_g6438</name>
</gene>
<organism evidence="2 3">
    <name type="scientific">Fusarium oxysporum</name>
    <name type="common">Fusarium vascular wilt</name>
    <dbReference type="NCBI Taxonomy" id="5507"/>
    <lineage>
        <taxon>Eukaryota</taxon>
        <taxon>Fungi</taxon>
        <taxon>Dikarya</taxon>
        <taxon>Ascomycota</taxon>
        <taxon>Pezizomycotina</taxon>
        <taxon>Sordariomycetes</taxon>
        <taxon>Hypocreomycetidae</taxon>
        <taxon>Hypocreales</taxon>
        <taxon>Nectriaceae</taxon>
        <taxon>Fusarium</taxon>
        <taxon>Fusarium oxysporum species complex</taxon>
    </lineage>
</organism>
<dbReference type="EMBL" id="MRCX01000047">
    <property type="protein sequence ID" value="RKK77189.1"/>
    <property type="molecule type" value="Genomic_DNA"/>
</dbReference>
<dbReference type="Proteomes" id="UP000285084">
    <property type="component" value="Unassembled WGS sequence"/>
</dbReference>
<proteinExistence type="predicted"/>
<protein>
    <submittedName>
        <fullName evidence="2">Uncharacterized protein</fullName>
    </submittedName>
</protein>